<dbReference type="AlphaFoldDB" id="A0A5C8NQH6"/>
<evidence type="ECO:0000256" key="1">
    <source>
        <dbReference type="SAM" id="SignalP"/>
    </source>
</evidence>
<sequence>MKPAAYLVRLVALALAVSTLAACSINEYLDERSKIDYKSAGKLPPLDIPPDLASPRGDGRFTIPERAADARTASGFERSRAAAQGTRAATVLPATPGVRMERLGADRWLVTDLSPDQVWPLLREFWQESGFIVQTESPETGIIETDWAENRAKIPLDFVRRTIGKALDQLYSTGERDKFRTRVERGPNGTEIYVSHRGMIEVYSTREQDQTVWQPRPSEPELEIEFMRRMMVKLGATQERAQEAVAAAGTPAAARAKLVAEGDRPRVEIAESFDRAWRQIGLALDRGGFTVDDRDRSLGVYFVRYIDPEAQAKAANARPGFFSRMFGFKKEEQVSQQFQLKAEATGNGTVVTVLDREGKAVAGLDRDTASKILTLLHEQLK</sequence>
<evidence type="ECO:0000313" key="2">
    <source>
        <dbReference type="EMBL" id="TXL62643.1"/>
    </source>
</evidence>
<accession>A0A5C8NQH6</accession>
<proteinExistence type="predicted"/>
<feature type="signal peptide" evidence="1">
    <location>
        <begin position="1"/>
        <end position="21"/>
    </location>
</feature>
<comment type="caution">
    <text evidence="2">The sequence shown here is derived from an EMBL/GenBank/DDBJ whole genome shotgun (WGS) entry which is preliminary data.</text>
</comment>
<dbReference type="Pfam" id="PF06804">
    <property type="entry name" value="Lipoprotein_18"/>
    <property type="match status" value="1"/>
</dbReference>
<dbReference type="RefSeq" id="WP_147705816.1">
    <property type="nucleotide sequence ID" value="NZ_VDUY01000009.1"/>
</dbReference>
<dbReference type="EMBL" id="VDUY01000009">
    <property type="protein sequence ID" value="TXL62643.1"/>
    <property type="molecule type" value="Genomic_DNA"/>
</dbReference>
<feature type="chain" id="PRO_5023007788" evidence="1">
    <location>
        <begin position="22"/>
        <end position="381"/>
    </location>
</feature>
<dbReference type="OrthoDB" id="5291099at2"/>
<organism evidence="2 3">
    <name type="scientific">Zeimonas arvi</name>
    <dbReference type="NCBI Taxonomy" id="2498847"/>
    <lineage>
        <taxon>Bacteria</taxon>
        <taxon>Pseudomonadati</taxon>
        <taxon>Pseudomonadota</taxon>
        <taxon>Betaproteobacteria</taxon>
        <taxon>Burkholderiales</taxon>
        <taxon>Burkholderiaceae</taxon>
        <taxon>Zeimonas</taxon>
    </lineage>
</organism>
<reference evidence="2 3" key="1">
    <citation type="submission" date="2019-06" db="EMBL/GenBank/DDBJ databases">
        <title>Quisquiliibacterium sp. nov., isolated from a maize field.</title>
        <authorList>
            <person name="Lin S.-Y."/>
            <person name="Tsai C.-F."/>
            <person name="Young C.-C."/>
        </authorList>
    </citation>
    <scope>NUCLEOTIDE SEQUENCE [LARGE SCALE GENOMIC DNA]</scope>
    <source>
        <strain evidence="2 3">CC-CFT501</strain>
    </source>
</reference>
<dbReference type="InterPro" id="IPR042268">
    <property type="entry name" value="BamC_C"/>
</dbReference>
<evidence type="ECO:0000313" key="3">
    <source>
        <dbReference type="Proteomes" id="UP000321548"/>
    </source>
</evidence>
<keyword evidence="1" id="KW-0732">Signal</keyword>
<gene>
    <name evidence="2" type="primary">bamC</name>
    <name evidence="2" type="ORF">FHP08_17620</name>
</gene>
<dbReference type="PROSITE" id="PS51257">
    <property type="entry name" value="PROKAR_LIPOPROTEIN"/>
    <property type="match status" value="1"/>
</dbReference>
<dbReference type="InterPro" id="IPR010653">
    <property type="entry name" value="NlpB/DapX"/>
</dbReference>
<protein>
    <submittedName>
        <fullName evidence="2">Outer membrane protein assembly factor BamC</fullName>
    </submittedName>
</protein>
<keyword evidence="3" id="KW-1185">Reference proteome</keyword>
<name>A0A5C8NQH6_9BURK</name>
<dbReference type="Proteomes" id="UP000321548">
    <property type="component" value="Unassembled WGS sequence"/>
</dbReference>
<dbReference type="Gene3D" id="3.30.310.170">
    <property type="entry name" value="Outer membrane protein assembly factor BamC"/>
    <property type="match status" value="1"/>
</dbReference>